<sequence>MIDNRRALGSVTRKTHSTLSLSLSLGGSRRRRKTSLSISLLESKDCVYLFDPDSGRLSSTETDINLGGSPPIERNPMDHNALDLCSVSEASMMKTINQVHRTMQYRCKREGVE</sequence>
<evidence type="ECO:0000313" key="2">
    <source>
        <dbReference type="Proteomes" id="UP000504610"/>
    </source>
</evidence>
<gene>
    <name evidence="3" type="primary">LOC108851430</name>
</gene>
<dbReference type="RefSeq" id="XP_056864340.1">
    <property type="nucleotide sequence ID" value="XM_057008360.1"/>
</dbReference>
<evidence type="ECO:0000313" key="3">
    <source>
        <dbReference type="RefSeq" id="XP_056864340.1"/>
    </source>
</evidence>
<dbReference type="Proteomes" id="UP000504610">
    <property type="component" value="Chromosome 4"/>
</dbReference>
<feature type="region of interest" description="Disordered" evidence="1">
    <location>
        <begin position="59"/>
        <end position="78"/>
    </location>
</feature>
<accession>A0A9W3DKD0</accession>
<name>A0A9W3DKD0_RAPSA</name>
<dbReference type="KEGG" id="rsz:108851430"/>
<evidence type="ECO:0000256" key="1">
    <source>
        <dbReference type="SAM" id="MobiDB-lite"/>
    </source>
</evidence>
<dbReference type="AlphaFoldDB" id="A0A9W3DKD0"/>
<protein>
    <submittedName>
        <fullName evidence="3">Uncharacterized protein LOC108851430</fullName>
    </submittedName>
</protein>
<reference evidence="2" key="1">
    <citation type="journal article" date="2019" name="Database">
        <title>The radish genome database (RadishGD): an integrated information resource for radish genomics.</title>
        <authorList>
            <person name="Yu H.J."/>
            <person name="Baek S."/>
            <person name="Lee Y.J."/>
            <person name="Cho A."/>
            <person name="Mun J.H."/>
        </authorList>
    </citation>
    <scope>NUCLEOTIDE SEQUENCE [LARGE SCALE GENOMIC DNA]</scope>
    <source>
        <strain evidence="2">cv. WK10039</strain>
    </source>
</reference>
<keyword evidence="2" id="KW-1185">Reference proteome</keyword>
<reference evidence="3" key="2">
    <citation type="submission" date="2025-08" db="UniProtKB">
        <authorList>
            <consortium name="RefSeq"/>
        </authorList>
    </citation>
    <scope>IDENTIFICATION</scope>
    <source>
        <tissue evidence="3">Leaf</tissue>
    </source>
</reference>
<organism evidence="2 3">
    <name type="scientific">Raphanus sativus</name>
    <name type="common">Radish</name>
    <name type="synonym">Raphanus raphanistrum var. sativus</name>
    <dbReference type="NCBI Taxonomy" id="3726"/>
    <lineage>
        <taxon>Eukaryota</taxon>
        <taxon>Viridiplantae</taxon>
        <taxon>Streptophyta</taxon>
        <taxon>Embryophyta</taxon>
        <taxon>Tracheophyta</taxon>
        <taxon>Spermatophyta</taxon>
        <taxon>Magnoliopsida</taxon>
        <taxon>eudicotyledons</taxon>
        <taxon>Gunneridae</taxon>
        <taxon>Pentapetalae</taxon>
        <taxon>rosids</taxon>
        <taxon>malvids</taxon>
        <taxon>Brassicales</taxon>
        <taxon>Brassicaceae</taxon>
        <taxon>Brassiceae</taxon>
        <taxon>Raphanus</taxon>
    </lineage>
</organism>
<dbReference type="GeneID" id="108851430"/>
<proteinExistence type="predicted"/>